<proteinExistence type="predicted"/>
<evidence type="ECO:0000256" key="1">
    <source>
        <dbReference type="SAM" id="MobiDB-lite"/>
    </source>
</evidence>
<sequence>MLATFPTQDFRRSSHQKHHLSLLNPHPAPCVSVCDRGNDHELTLFDQYLEPQILPHQAEARKGAEAEPSHPTVDSSEDWKYHQVSSHHNQRKLARRPSQVSSLNPGSAYRERGKIVLEVLETGARLRVMPTWVSWRRGNGNWIKDKRPRQCRGQRCCCS</sequence>
<dbReference type="AlphaFoldDB" id="W9X549"/>
<feature type="region of interest" description="Disordered" evidence="1">
    <location>
        <begin position="58"/>
        <end position="106"/>
    </location>
</feature>
<reference evidence="2 3" key="1">
    <citation type="submission" date="2013-03" db="EMBL/GenBank/DDBJ databases">
        <title>The Genome Sequence of Cladophialophora psammophila CBS 110553.</title>
        <authorList>
            <consortium name="The Broad Institute Genomics Platform"/>
            <person name="Cuomo C."/>
            <person name="de Hoog S."/>
            <person name="Gorbushina A."/>
            <person name="Walker B."/>
            <person name="Young S.K."/>
            <person name="Zeng Q."/>
            <person name="Gargeya S."/>
            <person name="Fitzgerald M."/>
            <person name="Haas B."/>
            <person name="Abouelleil A."/>
            <person name="Allen A.W."/>
            <person name="Alvarado L."/>
            <person name="Arachchi H.M."/>
            <person name="Berlin A.M."/>
            <person name="Chapman S.B."/>
            <person name="Gainer-Dewar J."/>
            <person name="Goldberg J."/>
            <person name="Griggs A."/>
            <person name="Gujja S."/>
            <person name="Hansen M."/>
            <person name="Howarth C."/>
            <person name="Imamovic A."/>
            <person name="Ireland A."/>
            <person name="Larimer J."/>
            <person name="McCowan C."/>
            <person name="Murphy C."/>
            <person name="Pearson M."/>
            <person name="Poon T.W."/>
            <person name="Priest M."/>
            <person name="Roberts A."/>
            <person name="Saif S."/>
            <person name="Shea T."/>
            <person name="Sisk P."/>
            <person name="Sykes S."/>
            <person name="Wortman J."/>
            <person name="Nusbaum C."/>
            <person name="Birren B."/>
        </authorList>
    </citation>
    <scope>NUCLEOTIDE SEQUENCE [LARGE SCALE GENOMIC DNA]</scope>
    <source>
        <strain evidence="2 3">CBS 110553</strain>
    </source>
</reference>
<dbReference type="RefSeq" id="XP_007743723.1">
    <property type="nucleotide sequence ID" value="XM_007745533.1"/>
</dbReference>
<keyword evidence="3" id="KW-1185">Reference proteome</keyword>
<organism evidence="2 3">
    <name type="scientific">Cladophialophora psammophila CBS 110553</name>
    <dbReference type="NCBI Taxonomy" id="1182543"/>
    <lineage>
        <taxon>Eukaryota</taxon>
        <taxon>Fungi</taxon>
        <taxon>Dikarya</taxon>
        <taxon>Ascomycota</taxon>
        <taxon>Pezizomycotina</taxon>
        <taxon>Eurotiomycetes</taxon>
        <taxon>Chaetothyriomycetidae</taxon>
        <taxon>Chaetothyriales</taxon>
        <taxon>Herpotrichiellaceae</taxon>
        <taxon>Cladophialophora</taxon>
    </lineage>
</organism>
<evidence type="ECO:0000313" key="3">
    <source>
        <dbReference type="Proteomes" id="UP000019471"/>
    </source>
</evidence>
<feature type="compositionally biased region" description="Basic and acidic residues" evidence="1">
    <location>
        <begin position="58"/>
        <end position="68"/>
    </location>
</feature>
<accession>W9X549</accession>
<gene>
    <name evidence="2" type="ORF">A1O5_04929</name>
</gene>
<protein>
    <submittedName>
        <fullName evidence="2">Uncharacterized protein</fullName>
    </submittedName>
</protein>
<evidence type="ECO:0000313" key="2">
    <source>
        <dbReference type="EMBL" id="EXJ72425.1"/>
    </source>
</evidence>
<dbReference type="HOGENOM" id="CLU_1660570_0_0_1"/>
<dbReference type="Proteomes" id="UP000019471">
    <property type="component" value="Unassembled WGS sequence"/>
</dbReference>
<dbReference type="GeneID" id="19189650"/>
<dbReference type="EMBL" id="AMGX01000006">
    <property type="protein sequence ID" value="EXJ72425.1"/>
    <property type="molecule type" value="Genomic_DNA"/>
</dbReference>
<comment type="caution">
    <text evidence="2">The sequence shown here is derived from an EMBL/GenBank/DDBJ whole genome shotgun (WGS) entry which is preliminary data.</text>
</comment>
<dbReference type="OrthoDB" id="10551356at2759"/>
<feature type="region of interest" description="Disordered" evidence="1">
    <location>
        <begin position="1"/>
        <end position="25"/>
    </location>
</feature>
<name>W9X549_9EURO</name>